<evidence type="ECO:0000256" key="5">
    <source>
        <dbReference type="ARBA" id="ARBA00022692"/>
    </source>
</evidence>
<dbReference type="Proteomes" id="UP000190989">
    <property type="component" value="Unassembled WGS sequence"/>
</dbReference>
<keyword evidence="9 11" id="KW-0472">Membrane</keyword>
<keyword evidence="3 11" id="KW-1134">Transmembrane beta strand</keyword>
<evidence type="ECO:0000256" key="2">
    <source>
        <dbReference type="ARBA" id="ARBA00022448"/>
    </source>
</evidence>
<dbReference type="Pfam" id="PF07715">
    <property type="entry name" value="Plug"/>
    <property type="match status" value="1"/>
</dbReference>
<evidence type="ECO:0000256" key="6">
    <source>
        <dbReference type="ARBA" id="ARBA00023004"/>
    </source>
</evidence>
<dbReference type="SUPFAM" id="SSF56935">
    <property type="entry name" value="Porins"/>
    <property type="match status" value="1"/>
</dbReference>
<evidence type="ECO:0000256" key="12">
    <source>
        <dbReference type="RuleBase" id="RU003357"/>
    </source>
</evidence>
<dbReference type="Pfam" id="PF00593">
    <property type="entry name" value="TonB_dep_Rec_b-barrel"/>
    <property type="match status" value="1"/>
</dbReference>
<dbReference type="PANTHER" id="PTHR32552:SF81">
    <property type="entry name" value="TONB-DEPENDENT OUTER MEMBRANE RECEPTOR"/>
    <property type="match status" value="1"/>
</dbReference>
<keyword evidence="14" id="KW-0732">Signal</keyword>
<keyword evidence="8 12" id="KW-0798">TonB box</keyword>
<evidence type="ECO:0000256" key="9">
    <source>
        <dbReference type="ARBA" id="ARBA00023136"/>
    </source>
</evidence>
<dbReference type="PROSITE" id="PS52016">
    <property type="entry name" value="TONB_DEPENDENT_REC_3"/>
    <property type="match status" value="1"/>
</dbReference>
<keyword evidence="2 11" id="KW-0813">Transport</keyword>
<sequence length="729" mass="79397">MRGLIALPIAALATTSAFAQNSTQEAIDSRAIGEIIVTAEKRQGTAQTTPIAIDVVTGDKLLENGVTDMKSLESIAPGIQFGQNFTGSIITVRGVSGRDTTEIGDPAVAVNVDGVFLQRPTGMNASLFDLERIEVLRGPQGTLYGRNATGGVINIISKKPVLGELSGYASVSYGNYSALDAEGAINIPLSDNLALRASFISKRHKGYWDNSPSPTGDPAVDIPSVGGPSARANYRGDELDTEGGRLQLLFEPSEALKFHLTASYVHEGGAGPAQIGLPTNNVAPPQHFSEVKHFALSTQGDLDLTRKNLVAETEYDFGPATLTYIFGLVKLDVDHLADQDGTDYIYYNFRRGEYSTDLSHELRIASNGNGPFSWQVGGFLYDQDLRTSSLNYVDPNGDAIVLRNFLYDVDVKSRAVFGQISYEIASALKLSAGVRYSRDTKHRGGGFWGGPGLVNPPSVQPDLVFIDAANSTNRSKDSAVTYHFGADYQWSPNNLLYAKVDKGYKSGGFTTINAYGPEYVVSYEVGSKNKFFGNTLQLNVSAFLYDYTDQQVSQTTPQGAQVLNAGTSRIKGVELQGDWRVTSADKLDFSVNWLDAKFKNFQVRAGNTNVDLSGNRLIQSPKWVISGGYEHTFDVGSGGQLVPRVQFIHRSSAYLTFFNRPNDRQRAYTMFDASLTYRSPDDSWSLQAYGRNLTNKIVITQANIGSFLGANTYQLMAPRTYGVRFTANF</sequence>
<keyword evidence="10 11" id="KW-0998">Cell outer membrane</keyword>
<name>A0A1U6IXS2_9SPHN</name>
<evidence type="ECO:0000313" key="18">
    <source>
        <dbReference type="Proteomes" id="UP000190989"/>
    </source>
</evidence>
<dbReference type="InterPro" id="IPR012910">
    <property type="entry name" value="Plug_dom"/>
</dbReference>
<evidence type="ECO:0000259" key="16">
    <source>
        <dbReference type="Pfam" id="PF07715"/>
    </source>
</evidence>
<evidence type="ECO:0000256" key="7">
    <source>
        <dbReference type="ARBA" id="ARBA00023065"/>
    </source>
</evidence>
<keyword evidence="4" id="KW-0410">Iron transport</keyword>
<dbReference type="InterPro" id="IPR039426">
    <property type="entry name" value="TonB-dep_rcpt-like"/>
</dbReference>
<evidence type="ECO:0000256" key="10">
    <source>
        <dbReference type="ARBA" id="ARBA00023237"/>
    </source>
</evidence>
<dbReference type="GO" id="GO:0009279">
    <property type="term" value="C:cell outer membrane"/>
    <property type="evidence" value="ECO:0007669"/>
    <property type="project" value="UniProtKB-SubCell"/>
</dbReference>
<feature type="region of interest" description="Disordered" evidence="13">
    <location>
        <begin position="210"/>
        <end position="235"/>
    </location>
</feature>
<dbReference type="EMBL" id="FVZE01000022">
    <property type="protein sequence ID" value="SLK12814.1"/>
    <property type="molecule type" value="Genomic_DNA"/>
</dbReference>
<gene>
    <name evidence="17" type="ORF">SAMN06295987_12210</name>
</gene>
<keyword evidence="7" id="KW-0406">Ion transport</keyword>
<reference evidence="18" key="1">
    <citation type="submission" date="2017-02" db="EMBL/GenBank/DDBJ databases">
        <authorList>
            <person name="Varghese N."/>
            <person name="Submissions S."/>
        </authorList>
    </citation>
    <scope>NUCLEOTIDE SEQUENCE [LARGE SCALE GENOMIC DNA]</scope>
    <source>
        <strain evidence="18">SM117</strain>
    </source>
</reference>
<dbReference type="InterPro" id="IPR036942">
    <property type="entry name" value="Beta-barrel_TonB_sf"/>
</dbReference>
<dbReference type="PANTHER" id="PTHR32552">
    <property type="entry name" value="FERRICHROME IRON RECEPTOR-RELATED"/>
    <property type="match status" value="1"/>
</dbReference>
<evidence type="ECO:0000256" key="11">
    <source>
        <dbReference type="PROSITE-ProRule" id="PRU01360"/>
    </source>
</evidence>
<comment type="subcellular location">
    <subcellularLocation>
        <location evidence="1 11">Cell outer membrane</location>
        <topology evidence="1 11">Multi-pass membrane protein</topology>
    </subcellularLocation>
</comment>
<evidence type="ECO:0000259" key="15">
    <source>
        <dbReference type="Pfam" id="PF00593"/>
    </source>
</evidence>
<evidence type="ECO:0000256" key="8">
    <source>
        <dbReference type="ARBA" id="ARBA00023077"/>
    </source>
</evidence>
<evidence type="ECO:0000256" key="13">
    <source>
        <dbReference type="SAM" id="MobiDB-lite"/>
    </source>
</evidence>
<feature type="signal peptide" evidence="14">
    <location>
        <begin position="1"/>
        <end position="19"/>
    </location>
</feature>
<accession>A0A1U6IXS2</accession>
<protein>
    <submittedName>
        <fullName evidence="17">Iron complex outermembrane recepter protein</fullName>
    </submittedName>
</protein>
<evidence type="ECO:0000256" key="3">
    <source>
        <dbReference type="ARBA" id="ARBA00022452"/>
    </source>
</evidence>
<evidence type="ECO:0000256" key="14">
    <source>
        <dbReference type="SAM" id="SignalP"/>
    </source>
</evidence>
<evidence type="ECO:0000256" key="1">
    <source>
        <dbReference type="ARBA" id="ARBA00004571"/>
    </source>
</evidence>
<feature type="chain" id="PRO_5012188600" evidence="14">
    <location>
        <begin position="20"/>
        <end position="729"/>
    </location>
</feature>
<dbReference type="InterPro" id="IPR000531">
    <property type="entry name" value="Beta-barrel_TonB"/>
</dbReference>
<proteinExistence type="inferred from homology"/>
<dbReference type="AlphaFoldDB" id="A0A1U6IXS2"/>
<dbReference type="STRING" id="428990.SAMN06295987_12210"/>
<evidence type="ECO:0000313" key="17">
    <source>
        <dbReference type="EMBL" id="SLK12814.1"/>
    </source>
</evidence>
<comment type="similarity">
    <text evidence="11 12">Belongs to the TonB-dependent receptor family.</text>
</comment>
<keyword evidence="6" id="KW-0408">Iron</keyword>
<organism evidence="17 18">
    <name type="scientific">Novosphingobium mathurense</name>
    <dbReference type="NCBI Taxonomy" id="428990"/>
    <lineage>
        <taxon>Bacteria</taxon>
        <taxon>Pseudomonadati</taxon>
        <taxon>Pseudomonadota</taxon>
        <taxon>Alphaproteobacteria</taxon>
        <taxon>Sphingomonadales</taxon>
        <taxon>Sphingomonadaceae</taxon>
        <taxon>Novosphingobium</taxon>
    </lineage>
</organism>
<dbReference type="RefSeq" id="WP_176168179.1">
    <property type="nucleotide sequence ID" value="NZ_FVZE01000022.1"/>
</dbReference>
<evidence type="ECO:0000256" key="4">
    <source>
        <dbReference type="ARBA" id="ARBA00022496"/>
    </source>
</evidence>
<keyword evidence="5 11" id="KW-0812">Transmembrane</keyword>
<keyword evidence="18" id="KW-1185">Reference proteome</keyword>
<dbReference type="GO" id="GO:0006826">
    <property type="term" value="P:iron ion transport"/>
    <property type="evidence" value="ECO:0007669"/>
    <property type="project" value="UniProtKB-KW"/>
</dbReference>
<feature type="domain" description="TonB-dependent receptor plug" evidence="16">
    <location>
        <begin position="46"/>
        <end position="152"/>
    </location>
</feature>
<feature type="domain" description="TonB-dependent receptor-like beta-barrel" evidence="15">
    <location>
        <begin position="298"/>
        <end position="693"/>
    </location>
</feature>
<dbReference type="Gene3D" id="2.40.170.20">
    <property type="entry name" value="TonB-dependent receptor, beta-barrel domain"/>
    <property type="match status" value="1"/>
</dbReference>